<organism evidence="2 3">
    <name type="scientific">Psychrobacillus psychrotolerans</name>
    <dbReference type="NCBI Taxonomy" id="126156"/>
    <lineage>
        <taxon>Bacteria</taxon>
        <taxon>Bacillati</taxon>
        <taxon>Bacillota</taxon>
        <taxon>Bacilli</taxon>
        <taxon>Bacillales</taxon>
        <taxon>Bacillaceae</taxon>
        <taxon>Psychrobacillus</taxon>
    </lineage>
</organism>
<dbReference type="InterPro" id="IPR046350">
    <property type="entry name" value="Cystatin_sf"/>
</dbReference>
<dbReference type="SUPFAM" id="SSF54403">
    <property type="entry name" value="Cystatin/monellin"/>
    <property type="match status" value="1"/>
</dbReference>
<dbReference type="AlphaFoldDB" id="A0A1I5VAJ3"/>
<dbReference type="STRING" id="126156.SAMN05421670_0736"/>
<evidence type="ECO:0000313" key="2">
    <source>
        <dbReference type="EMBL" id="SFQ04584.1"/>
    </source>
</evidence>
<dbReference type="Proteomes" id="UP000198734">
    <property type="component" value="Unassembled WGS sequence"/>
</dbReference>
<dbReference type="Gene3D" id="3.10.450.40">
    <property type="match status" value="1"/>
</dbReference>
<dbReference type="RefSeq" id="WP_245762604.1">
    <property type="nucleotide sequence ID" value="NZ_CP183885.1"/>
</dbReference>
<reference evidence="3" key="1">
    <citation type="submission" date="2016-10" db="EMBL/GenBank/DDBJ databases">
        <authorList>
            <person name="Varghese N."/>
            <person name="Submissions S."/>
        </authorList>
    </citation>
    <scope>NUCLEOTIDE SEQUENCE [LARGE SCALE GENOMIC DNA]</scope>
    <source>
        <strain evidence="3">DSM 11706</strain>
    </source>
</reference>
<proteinExistence type="predicted"/>
<gene>
    <name evidence="2" type="ORF">SAMN05421670_0736</name>
</gene>
<evidence type="ECO:0000259" key="1">
    <source>
        <dbReference type="Pfam" id="PF03413"/>
    </source>
</evidence>
<evidence type="ECO:0000313" key="3">
    <source>
        <dbReference type="Proteomes" id="UP000198734"/>
    </source>
</evidence>
<feature type="domain" description="PepSY" evidence="1">
    <location>
        <begin position="9"/>
        <end position="68"/>
    </location>
</feature>
<name>A0A1I5VAJ3_9BACI</name>
<dbReference type="EMBL" id="FOXU01000001">
    <property type="protein sequence ID" value="SFQ04584.1"/>
    <property type="molecule type" value="Genomic_DNA"/>
</dbReference>
<dbReference type="InterPro" id="IPR025711">
    <property type="entry name" value="PepSY"/>
</dbReference>
<accession>A0A1I5VAJ3</accession>
<sequence>MVNPMNGQRISSEQAISIALQRIPGEIVHVDLDMEDGLLVYEVFIMTSSNQIFEVEVHARTGNILKIEREEDFDFD</sequence>
<keyword evidence="3" id="KW-1185">Reference proteome</keyword>
<protein>
    <submittedName>
        <fullName evidence="2">Peptidase propeptide and YPEB domain-containing protein</fullName>
    </submittedName>
</protein>
<dbReference type="Pfam" id="PF03413">
    <property type="entry name" value="PepSY"/>
    <property type="match status" value="1"/>
</dbReference>